<dbReference type="PANTHER" id="PTHR13457:SF1">
    <property type="entry name" value="HEAT REPEAT-CONTAINING PROTEIN 1"/>
    <property type="match status" value="1"/>
</dbReference>
<evidence type="ECO:0000256" key="7">
    <source>
        <dbReference type="ARBA" id="ARBA00023274"/>
    </source>
</evidence>
<name>A0A4S4MNP4_9APHY</name>
<organism evidence="10 11">
    <name type="scientific">Antrodiella citrinella</name>
    <dbReference type="NCBI Taxonomy" id="2447956"/>
    <lineage>
        <taxon>Eukaryota</taxon>
        <taxon>Fungi</taxon>
        <taxon>Dikarya</taxon>
        <taxon>Basidiomycota</taxon>
        <taxon>Agaricomycotina</taxon>
        <taxon>Agaricomycetes</taxon>
        <taxon>Polyporales</taxon>
        <taxon>Steccherinaceae</taxon>
        <taxon>Antrodiella</taxon>
    </lineage>
</organism>
<keyword evidence="6 8" id="KW-0539">Nucleus</keyword>
<evidence type="ECO:0000256" key="3">
    <source>
        <dbReference type="ARBA" id="ARBA00015399"/>
    </source>
</evidence>
<dbReference type="GO" id="GO:0000462">
    <property type="term" value="P:maturation of SSU-rRNA from tricistronic rRNA transcript (SSU-rRNA, 5.8S rRNA, LSU-rRNA)"/>
    <property type="evidence" value="ECO:0007669"/>
    <property type="project" value="TreeGrafter"/>
</dbReference>
<comment type="subunit">
    <text evidence="8">Component of the ribosomal small subunit (SSU) processome.</text>
</comment>
<evidence type="ECO:0000313" key="11">
    <source>
        <dbReference type="Proteomes" id="UP000308730"/>
    </source>
</evidence>
<accession>A0A4S4MNP4</accession>
<reference evidence="10 11" key="1">
    <citation type="submission" date="2019-02" db="EMBL/GenBank/DDBJ databases">
        <title>Genome sequencing of the rare red list fungi Antrodiella citrinella (Flaviporus citrinellus).</title>
        <authorList>
            <person name="Buettner E."/>
            <person name="Kellner H."/>
        </authorList>
    </citation>
    <scope>NUCLEOTIDE SEQUENCE [LARGE SCALE GENOMIC DNA]</scope>
    <source>
        <strain evidence="10 11">DSM 108506</strain>
    </source>
</reference>
<protein>
    <recommendedName>
        <fullName evidence="3 8">U3 small nucleolar RNA-associated protein 10</fullName>
    </recommendedName>
</protein>
<dbReference type="Proteomes" id="UP000308730">
    <property type="component" value="Unassembled WGS sequence"/>
</dbReference>
<dbReference type="GO" id="GO:0032040">
    <property type="term" value="C:small-subunit processome"/>
    <property type="evidence" value="ECO:0007669"/>
    <property type="project" value="TreeGrafter"/>
</dbReference>
<dbReference type="InterPro" id="IPR040191">
    <property type="entry name" value="UTP10"/>
</dbReference>
<evidence type="ECO:0000256" key="2">
    <source>
        <dbReference type="ARBA" id="ARBA00010559"/>
    </source>
</evidence>
<comment type="function">
    <text evidence="8">Involved in nucleolar processing of pre-18S ribosomal RNA.</text>
</comment>
<keyword evidence="5 8" id="KW-0698">rRNA processing</keyword>
<evidence type="ECO:0000256" key="6">
    <source>
        <dbReference type="ARBA" id="ARBA00023242"/>
    </source>
</evidence>
<evidence type="ECO:0000256" key="1">
    <source>
        <dbReference type="ARBA" id="ARBA00004604"/>
    </source>
</evidence>
<dbReference type="PANTHER" id="PTHR13457">
    <property type="entry name" value="BAP28"/>
    <property type="match status" value="1"/>
</dbReference>
<evidence type="ECO:0000256" key="4">
    <source>
        <dbReference type="ARBA" id="ARBA00022517"/>
    </source>
</evidence>
<dbReference type="InterPro" id="IPR012954">
    <property type="entry name" value="BP28_C_dom"/>
</dbReference>
<dbReference type="GO" id="GO:0034455">
    <property type="term" value="C:t-UTP complex"/>
    <property type="evidence" value="ECO:0007669"/>
    <property type="project" value="TreeGrafter"/>
</dbReference>
<dbReference type="OrthoDB" id="31183at2759"/>
<dbReference type="SMART" id="SM01036">
    <property type="entry name" value="BP28CT"/>
    <property type="match status" value="1"/>
</dbReference>
<comment type="subcellular location">
    <subcellularLocation>
        <location evidence="1 8">Nucleus</location>
        <location evidence="1 8">Nucleolus</location>
    </subcellularLocation>
</comment>
<evidence type="ECO:0000313" key="10">
    <source>
        <dbReference type="EMBL" id="THH26927.1"/>
    </source>
</evidence>
<comment type="similarity">
    <text evidence="2 8">Belongs to the HEATR1/UTP10 family.</text>
</comment>
<gene>
    <name evidence="10" type="ORF">EUX98_g7265</name>
</gene>
<evidence type="ECO:0000256" key="8">
    <source>
        <dbReference type="RuleBase" id="RU367065"/>
    </source>
</evidence>
<keyword evidence="11" id="KW-1185">Reference proteome</keyword>
<dbReference type="SUPFAM" id="SSF48371">
    <property type="entry name" value="ARM repeat"/>
    <property type="match status" value="2"/>
</dbReference>
<keyword evidence="4 8" id="KW-0690">Ribosome biogenesis</keyword>
<comment type="caution">
    <text evidence="10">The sequence shown here is derived from an EMBL/GenBank/DDBJ whole genome shotgun (WGS) entry which is preliminary data.</text>
</comment>
<dbReference type="GO" id="GO:0030515">
    <property type="term" value="F:snoRNA binding"/>
    <property type="evidence" value="ECO:0007669"/>
    <property type="project" value="TreeGrafter"/>
</dbReference>
<dbReference type="GO" id="GO:0030686">
    <property type="term" value="C:90S preribosome"/>
    <property type="evidence" value="ECO:0007669"/>
    <property type="project" value="TreeGrafter"/>
</dbReference>
<evidence type="ECO:0000259" key="9">
    <source>
        <dbReference type="SMART" id="SM01036"/>
    </source>
</evidence>
<sequence>MPTSLAQQLAQTASLNSALGKEADQHDLDSIHALGVNGFLQLTTLDPDLRSYETKLFSDSAKVTDRTLQPGAVNAELDTSIDGFLPLLGPFLMEIPTGKVIEWLDKRVQCELGSFSIPAISRISTFREDAVYSAYLVRLIRNVWAGLGIDMSSSETSPFAALLPYKSSNINLSRAALVNIMLSPTNSAFARFVAGLLPATVHVNGFGGVHRALVAFHTGILFDFVKRSQDGRTGKGMVEGTAAWYLPAVMEPMQSCGTIQVEPSKESLVKEIILSSFLLLSALSHATPLSVAAISAILKGISLCAERVPVKPVITSLIAVCAGQDEFPADVSFKSVVRAITKLDGVDMELKACTAFVGSETLLSGILVGLSSRINEDRPFSIILSLLSLPSLPSESIFAVTSSLITQLTRSSGVVSDETKPVVDGRTRALLVQAQQRHPDILQKCFDRAMTEDAENKEALEQALLSLSLVRSNVVFIFDADIDLPQDIPVADAPGELDMVVASSNADGIVRAIAVRDLFARLTIGGLSDAELSSVRSALLTRVQDTNASVLEALYAESSLLLPVVLENLDDFIQTLARAIQLASKAAIKSHFTFVAKFLYPAVNDRREWQDRIFHEIFFPFLLYSKSRQRAAVAVWEIIEDADKGVQASHSIGRHELLGGCIDAVRWQEASASQEESTGSAKLNLAIAGKIAENIVTSESFPGHLDTFLRKLQSDDIYIRALAYLVLRDVLGRLSGELQTSAGFKVVQAIGVVSLADMCDLFSGVENVSALLDDASLAHVVYSKPNSRNTLFRLQSSILVLLPSWPRRSGVTLDWVATDTKESQHFEYVQLMRQVYRLANSSASVPALSSHLMRSLFISLADDTLSFLAGIWLNSPNAEESVLAYVSLYHAAAFLEAYNSIQHIVDFQTVLPAILVSLQHADRRVREAALQCVAALNRLSVGKKPKAVYAYDAIYGTSSSTLLYLDWADFTKYTQALNASAAHFLNDATFLSVFQQNALTSMRTDSKKESGFKQRVLSCLLSHVNACPILSVKISLLRSVEGVSSPTKLQMLLPAIESLAKQEFKAQGETSTMQQQLATLLVSSIDGPSLKTLNEAEGAWEIYKSVVHHYFQPGSFSLPREALSARLRNAIFSGLTLEQKIEVCEWFLRLGQGNADISTECRVILTSILGEVDIIVQLLSKLQPTSDASQRATKRSKIDESIEETSNDSLSSLSLLAEILGSQKLLGSVELISSLLETLTRVVHDAPPATGDQVFVEQVLMSALENVALSIPEGTNMPATVRLDILVELIRVSENPQTFNQALLLTATLARLAPNAILHNIMPIFTFMGSNVFHRDDSYSFRVVQKIITLLLELATPKDAKAPADDIMKTARLAIENALRAMSAKDFVQSVLVVVESGVSVQEGALELLSEQLSNVAKETRTDSVKTIVKITERARKLLASKPDILTTIASFHAVSAIANTMCSGEESVLTSVVPIAINYVREDKCTSQALMALLSLTHQLGPRVIPYFKDIVSICVGAIRDVSNETSTDDETLKTIPLGVLQALLKSIPKFWGTAELLQVINLYLSDQSPELSTFMKAISKKSQSKVILPLLCDLWSSLSSSRNKTTQSKMVAYFEFLKRCIRSAPRDIISANIRALFSTFLDAFHVCASVPELLRGIKDDVLSAFLELVVKLNEATFKPLFRKMFDWAFASDNTEEKRPLIVIYMYGALLEYFKGLMTPYMSLLLQPFLTILGKFKDESYDDETLWTALLSTSAKTFVYDEGVFWREDRFKQFAPLLVSQVTVAARLNTAEAKTTITDTLLALTEAVQGDFILKTINLNILMQTRSDDTRVRALALSSSEALWRSHGGKLMGFVPETATFIAEAAEDANDTVVMEAHRLKNAVQNLAGNIDV</sequence>
<keyword evidence="7 8" id="KW-0687">Ribonucleoprotein</keyword>
<dbReference type="EMBL" id="SGPM01000296">
    <property type="protein sequence ID" value="THH26927.1"/>
    <property type="molecule type" value="Genomic_DNA"/>
</dbReference>
<evidence type="ECO:0000256" key="5">
    <source>
        <dbReference type="ARBA" id="ARBA00022552"/>
    </source>
</evidence>
<proteinExistence type="inferred from homology"/>
<dbReference type="GO" id="GO:0045943">
    <property type="term" value="P:positive regulation of transcription by RNA polymerase I"/>
    <property type="evidence" value="ECO:0007669"/>
    <property type="project" value="TreeGrafter"/>
</dbReference>
<feature type="domain" description="BP28 C-terminal" evidence="9">
    <location>
        <begin position="1628"/>
        <end position="1766"/>
    </location>
</feature>
<dbReference type="InterPro" id="IPR016024">
    <property type="entry name" value="ARM-type_fold"/>
</dbReference>
<dbReference type="Pfam" id="PF08146">
    <property type="entry name" value="BP28CT"/>
    <property type="match status" value="1"/>
</dbReference>